<proteinExistence type="inferred from homology"/>
<sequence length="415" mass="46172">MKRASEASRRGLDVRVSNVRVGSLARDAGGDLRFTADRAWLEDGQHPPLGLTFLQDPAPRVQRGLVPVWFENLLPERGTPMHRWICQQHGLRERDEAALLQVLGHDLPGAVEVSGDIDEREDEATEAPEDGRFRFSLAGMQLKFSMLLEGDRLSLPLRGETGHWIVKVPGNELPQVPEVEAATLTWAEAAGFATPRHRVMPLKALAGIDAARLGQAHCVLAVERFDRRADTRVHQEDFAQALEIRPSDKYGARNRAPTYDSLARLVRDACGIEGQKEFIRRVAFVVASGNSDAHLKNWSFQWGASHRPRLSPCYDQVATISWPEFGWNAAGGAELALTLGRSKRFGELDRSRLRLFAERAGAPDGEAWFLDALDQIRSAWSGLEAQAPARMRDALLEHWQKVPVLWDMGGLPGAR</sequence>
<dbReference type="eggNOG" id="COG3550">
    <property type="taxonomic scope" value="Bacteria"/>
</dbReference>
<dbReference type="Pfam" id="PF13657">
    <property type="entry name" value="Couple_hipA"/>
    <property type="match status" value="1"/>
</dbReference>
<evidence type="ECO:0000313" key="7">
    <source>
        <dbReference type="Proteomes" id="UP000001880"/>
    </source>
</evidence>
<keyword evidence="7" id="KW-1185">Reference proteome</keyword>
<evidence type="ECO:0000313" key="6">
    <source>
        <dbReference type="EMBL" id="ACY14373.1"/>
    </source>
</evidence>
<dbReference type="AlphaFoldDB" id="D0LY18"/>
<keyword evidence="3" id="KW-0418">Kinase</keyword>
<evidence type="ECO:0000256" key="3">
    <source>
        <dbReference type="ARBA" id="ARBA00022777"/>
    </source>
</evidence>
<dbReference type="GO" id="GO:0005829">
    <property type="term" value="C:cytosol"/>
    <property type="evidence" value="ECO:0007669"/>
    <property type="project" value="TreeGrafter"/>
</dbReference>
<keyword evidence="2" id="KW-0808">Transferase</keyword>
<dbReference type="Pfam" id="PF07804">
    <property type="entry name" value="HipA_C"/>
    <property type="match status" value="1"/>
</dbReference>
<dbReference type="GO" id="GO:0004674">
    <property type="term" value="F:protein serine/threonine kinase activity"/>
    <property type="evidence" value="ECO:0007669"/>
    <property type="project" value="TreeGrafter"/>
</dbReference>
<protein>
    <submittedName>
        <fullName evidence="6">HipA N-terminal domain protein</fullName>
    </submittedName>
</protein>
<dbReference type="KEGG" id="hoh:Hoch_1825"/>
<name>D0LY18_HALO1</name>
<feature type="domain" description="HipA-like C-terminal" evidence="4">
    <location>
        <begin position="135"/>
        <end position="363"/>
    </location>
</feature>
<dbReference type="RefSeq" id="WP_012826981.1">
    <property type="nucleotide sequence ID" value="NC_013440.1"/>
</dbReference>
<dbReference type="InterPro" id="IPR052028">
    <property type="entry name" value="HipA_Ser/Thr_kinase"/>
</dbReference>
<dbReference type="NCBIfam" id="TIGR03071">
    <property type="entry name" value="couple_hipA"/>
    <property type="match status" value="1"/>
</dbReference>
<evidence type="ECO:0000256" key="1">
    <source>
        <dbReference type="ARBA" id="ARBA00010164"/>
    </source>
</evidence>
<dbReference type="EMBL" id="CP001804">
    <property type="protein sequence ID" value="ACY14373.1"/>
    <property type="molecule type" value="Genomic_DNA"/>
</dbReference>
<gene>
    <name evidence="6" type="ordered locus">Hoch_1825</name>
</gene>
<dbReference type="PANTHER" id="PTHR37419">
    <property type="entry name" value="SERINE/THREONINE-PROTEIN KINASE TOXIN HIPA"/>
    <property type="match status" value="1"/>
</dbReference>
<comment type="similarity">
    <text evidence="1">Belongs to the HipA Ser/Thr kinase family.</text>
</comment>
<organism evidence="6 7">
    <name type="scientific">Haliangium ochraceum (strain DSM 14365 / JCM 11303 / SMP-2)</name>
    <dbReference type="NCBI Taxonomy" id="502025"/>
    <lineage>
        <taxon>Bacteria</taxon>
        <taxon>Pseudomonadati</taxon>
        <taxon>Myxococcota</taxon>
        <taxon>Polyangia</taxon>
        <taxon>Haliangiales</taxon>
        <taxon>Kofleriaceae</taxon>
        <taxon>Haliangium</taxon>
    </lineage>
</organism>
<evidence type="ECO:0000256" key="2">
    <source>
        <dbReference type="ARBA" id="ARBA00022679"/>
    </source>
</evidence>
<dbReference type="STRING" id="502025.Hoch_1825"/>
<dbReference type="OrthoDB" id="9805913at2"/>
<dbReference type="HOGENOM" id="CLU_030167_3_0_7"/>
<accession>D0LY18</accession>
<reference evidence="6 7" key="1">
    <citation type="journal article" date="2010" name="Stand. Genomic Sci.">
        <title>Complete genome sequence of Haliangium ochraceum type strain (SMP-2).</title>
        <authorList>
            <consortium name="US DOE Joint Genome Institute (JGI-PGF)"/>
            <person name="Ivanova N."/>
            <person name="Daum C."/>
            <person name="Lang E."/>
            <person name="Abt B."/>
            <person name="Kopitz M."/>
            <person name="Saunders E."/>
            <person name="Lapidus A."/>
            <person name="Lucas S."/>
            <person name="Glavina Del Rio T."/>
            <person name="Nolan M."/>
            <person name="Tice H."/>
            <person name="Copeland A."/>
            <person name="Cheng J.F."/>
            <person name="Chen F."/>
            <person name="Bruce D."/>
            <person name="Goodwin L."/>
            <person name="Pitluck S."/>
            <person name="Mavromatis K."/>
            <person name="Pati A."/>
            <person name="Mikhailova N."/>
            <person name="Chen A."/>
            <person name="Palaniappan K."/>
            <person name="Land M."/>
            <person name="Hauser L."/>
            <person name="Chang Y.J."/>
            <person name="Jeffries C.D."/>
            <person name="Detter J.C."/>
            <person name="Brettin T."/>
            <person name="Rohde M."/>
            <person name="Goker M."/>
            <person name="Bristow J."/>
            <person name="Markowitz V."/>
            <person name="Eisen J.A."/>
            <person name="Hugenholtz P."/>
            <person name="Kyrpides N.C."/>
            <person name="Klenk H.P."/>
        </authorList>
    </citation>
    <scope>NUCLEOTIDE SEQUENCE [LARGE SCALE GENOMIC DNA]</scope>
    <source>
        <strain evidence="7">DSM 14365 / CIP 107738 / JCM 11303 / AJ 13395 / SMP-2</strain>
    </source>
</reference>
<evidence type="ECO:0000259" key="5">
    <source>
        <dbReference type="Pfam" id="PF13657"/>
    </source>
</evidence>
<dbReference type="PANTHER" id="PTHR37419:SF1">
    <property type="entry name" value="SERINE_THREONINE-PROTEIN KINASE TOXIN HIPA"/>
    <property type="match status" value="1"/>
</dbReference>
<feature type="domain" description="HipA N-terminal subdomain 1" evidence="5">
    <location>
        <begin position="12"/>
        <end position="113"/>
    </location>
</feature>
<evidence type="ECO:0000259" key="4">
    <source>
        <dbReference type="Pfam" id="PF07804"/>
    </source>
</evidence>
<dbReference type="InterPro" id="IPR012893">
    <property type="entry name" value="HipA-like_C"/>
</dbReference>
<dbReference type="InterPro" id="IPR017508">
    <property type="entry name" value="HipA_N1"/>
</dbReference>
<dbReference type="Proteomes" id="UP000001880">
    <property type="component" value="Chromosome"/>
</dbReference>